<dbReference type="GO" id="GO:0016301">
    <property type="term" value="F:kinase activity"/>
    <property type="evidence" value="ECO:0007669"/>
    <property type="project" value="UniProtKB-KW"/>
</dbReference>
<gene>
    <name evidence="3" type="ORF">J2Z18_002566</name>
</gene>
<dbReference type="PANTHER" id="PTHR21064:SF6">
    <property type="entry name" value="AMINOGLYCOSIDE PHOSPHOTRANSFERASE DOMAIN-CONTAINING PROTEIN"/>
    <property type="match status" value="1"/>
</dbReference>
<feature type="domain" description="Aminoglycoside phosphotransferase" evidence="2">
    <location>
        <begin position="25"/>
        <end position="235"/>
    </location>
</feature>
<dbReference type="InterPro" id="IPR011009">
    <property type="entry name" value="Kinase-like_dom_sf"/>
</dbReference>
<dbReference type="InterPro" id="IPR050249">
    <property type="entry name" value="Pseudomonas-type_ThrB"/>
</dbReference>
<dbReference type="SUPFAM" id="SSF56112">
    <property type="entry name" value="Protein kinase-like (PK-like)"/>
    <property type="match status" value="1"/>
</dbReference>
<organism evidence="3 4">
    <name type="scientific">Paenibacillus lactis</name>
    <dbReference type="NCBI Taxonomy" id="228574"/>
    <lineage>
        <taxon>Bacteria</taxon>
        <taxon>Bacillati</taxon>
        <taxon>Bacillota</taxon>
        <taxon>Bacilli</taxon>
        <taxon>Bacillales</taxon>
        <taxon>Paenibacillaceae</taxon>
        <taxon>Paenibacillus</taxon>
    </lineage>
</organism>
<dbReference type="EMBL" id="JAGGKI010000005">
    <property type="protein sequence ID" value="MBP1893464.1"/>
    <property type="molecule type" value="Genomic_DNA"/>
</dbReference>
<evidence type="ECO:0000259" key="2">
    <source>
        <dbReference type="Pfam" id="PF01636"/>
    </source>
</evidence>
<dbReference type="GeneID" id="95404554"/>
<dbReference type="InterPro" id="IPR002575">
    <property type="entry name" value="Aminoglycoside_PTrfase"/>
</dbReference>
<dbReference type="Proteomes" id="UP000706926">
    <property type="component" value="Unassembled WGS sequence"/>
</dbReference>
<dbReference type="Gene3D" id="3.30.200.20">
    <property type="entry name" value="Phosphorylase Kinase, domain 1"/>
    <property type="match status" value="1"/>
</dbReference>
<keyword evidence="4" id="KW-1185">Reference proteome</keyword>
<protein>
    <submittedName>
        <fullName evidence="3">Ser/Thr protein kinase RdoA (MazF antagonist)</fullName>
    </submittedName>
</protein>
<evidence type="ECO:0000313" key="4">
    <source>
        <dbReference type="Proteomes" id="UP000706926"/>
    </source>
</evidence>
<keyword evidence="3" id="KW-0808">Transferase</keyword>
<proteinExistence type="inferred from homology"/>
<evidence type="ECO:0000256" key="1">
    <source>
        <dbReference type="ARBA" id="ARBA00038240"/>
    </source>
</evidence>
<dbReference type="Gene3D" id="3.90.1200.10">
    <property type="match status" value="1"/>
</dbReference>
<comment type="similarity">
    <text evidence="1">Belongs to the pseudomonas-type ThrB family.</text>
</comment>
<dbReference type="Pfam" id="PF01636">
    <property type="entry name" value="APH"/>
    <property type="match status" value="1"/>
</dbReference>
<accession>A0ABS4FB37</accession>
<evidence type="ECO:0000313" key="3">
    <source>
        <dbReference type="EMBL" id="MBP1893464.1"/>
    </source>
</evidence>
<comment type="caution">
    <text evidence="3">The sequence shown here is derived from an EMBL/GenBank/DDBJ whole genome shotgun (WGS) entry which is preliminary data.</text>
</comment>
<name>A0ABS4FB37_9BACL</name>
<keyword evidence="3" id="KW-0418">Kinase</keyword>
<sequence>MVSNEILSQAAGAFGFDMHSLEFVSNSTNEVYKYIKGNKSYFLRLSEKPVEYEMMIQSEVHWVRYLAENGVRASLPIQTLEGSLTTSCRDHEKCFIAVVFEGAFGKFFNESPKLWGPHLLYRWGSTMGLMHRLTRSYDPGEPELKRMEWRPAEINNPHLHKGNYSLLLGKLLSIEKQLASLSKNNDSYGLIHNDFHPYNFLIHQGDITVFDFDDSLHGWFALDIGIAAAHAVWWGSHYQEWGSKNDFAKHFLSSFLEGYLKNNNLDYDWIRRIPLFMEYRNISSFFWWLGHWDGNEDNLSIFQKNAITEAVKFIERDMPFEGCNIEL</sequence>
<reference evidence="3 4" key="1">
    <citation type="submission" date="2021-03" db="EMBL/GenBank/DDBJ databases">
        <title>Genomic Encyclopedia of Type Strains, Phase IV (KMG-IV): sequencing the most valuable type-strain genomes for metagenomic binning, comparative biology and taxonomic classification.</title>
        <authorList>
            <person name="Goeker M."/>
        </authorList>
    </citation>
    <scope>NUCLEOTIDE SEQUENCE [LARGE SCALE GENOMIC DNA]</scope>
    <source>
        <strain evidence="3 4">DSM 15596</strain>
    </source>
</reference>
<dbReference type="RefSeq" id="WP_040737868.1">
    <property type="nucleotide sequence ID" value="NZ_CP139098.1"/>
</dbReference>
<dbReference type="PANTHER" id="PTHR21064">
    <property type="entry name" value="AMINOGLYCOSIDE PHOSPHOTRANSFERASE DOMAIN-CONTAINING PROTEIN-RELATED"/>
    <property type="match status" value="1"/>
</dbReference>